<dbReference type="PROSITE" id="PS50850">
    <property type="entry name" value="MFS"/>
    <property type="match status" value="1"/>
</dbReference>
<dbReference type="GO" id="GO:0016020">
    <property type="term" value="C:membrane"/>
    <property type="evidence" value="ECO:0007669"/>
    <property type="project" value="UniProtKB-SubCell"/>
</dbReference>
<dbReference type="AlphaFoldDB" id="A0AA40CVL9"/>
<evidence type="ECO:0000313" key="8">
    <source>
        <dbReference type="EMBL" id="KAK0650813.1"/>
    </source>
</evidence>
<feature type="transmembrane region" description="Helical" evidence="6">
    <location>
        <begin position="449"/>
        <end position="469"/>
    </location>
</feature>
<dbReference type="EMBL" id="JAUJDW010000031">
    <property type="protein sequence ID" value="KAK0650813.1"/>
    <property type="molecule type" value="Genomic_DNA"/>
</dbReference>
<dbReference type="SUPFAM" id="SSF103473">
    <property type="entry name" value="MFS general substrate transporter"/>
    <property type="match status" value="1"/>
</dbReference>
<feature type="transmembrane region" description="Helical" evidence="6">
    <location>
        <begin position="86"/>
        <end position="109"/>
    </location>
</feature>
<keyword evidence="2" id="KW-0813">Transport</keyword>
<dbReference type="InterPro" id="IPR036259">
    <property type="entry name" value="MFS_trans_sf"/>
</dbReference>
<accession>A0AA40CVL9</accession>
<evidence type="ECO:0000256" key="3">
    <source>
        <dbReference type="ARBA" id="ARBA00022692"/>
    </source>
</evidence>
<evidence type="ECO:0000313" key="9">
    <source>
        <dbReference type="Proteomes" id="UP001175001"/>
    </source>
</evidence>
<feature type="transmembrane region" description="Helical" evidence="6">
    <location>
        <begin position="312"/>
        <end position="333"/>
    </location>
</feature>
<dbReference type="InterPro" id="IPR050930">
    <property type="entry name" value="MFS_Vesicular_Transporter"/>
</dbReference>
<gene>
    <name evidence="8" type="ORF">DIS24_g6411</name>
</gene>
<dbReference type="Proteomes" id="UP001175001">
    <property type="component" value="Unassembled WGS sequence"/>
</dbReference>
<keyword evidence="3 6" id="KW-0812">Transmembrane</keyword>
<dbReference type="CDD" id="cd17325">
    <property type="entry name" value="MFS_MdtG_SLC18_like"/>
    <property type="match status" value="1"/>
</dbReference>
<feature type="transmembrane region" description="Helical" evidence="6">
    <location>
        <begin position="141"/>
        <end position="159"/>
    </location>
</feature>
<name>A0AA40CVL9_9PEZI</name>
<feature type="transmembrane region" description="Helical" evidence="6">
    <location>
        <begin position="115"/>
        <end position="134"/>
    </location>
</feature>
<feature type="transmembrane region" description="Helical" evidence="6">
    <location>
        <begin position="345"/>
        <end position="365"/>
    </location>
</feature>
<dbReference type="PANTHER" id="PTHR23506:SF23">
    <property type="entry name" value="GH10249P"/>
    <property type="match status" value="1"/>
</dbReference>
<feature type="transmembrane region" description="Helical" evidence="6">
    <location>
        <begin position="481"/>
        <end position="503"/>
    </location>
</feature>
<comment type="caution">
    <text evidence="8">The sequence shown here is derived from an EMBL/GenBank/DDBJ whole genome shotgun (WGS) entry which is preliminary data.</text>
</comment>
<dbReference type="InterPro" id="IPR020846">
    <property type="entry name" value="MFS_dom"/>
</dbReference>
<evidence type="ECO:0000256" key="4">
    <source>
        <dbReference type="ARBA" id="ARBA00022989"/>
    </source>
</evidence>
<feature type="transmembrane region" description="Helical" evidence="6">
    <location>
        <begin position="400"/>
        <end position="428"/>
    </location>
</feature>
<organism evidence="8 9">
    <name type="scientific">Lasiodiplodia hormozganensis</name>
    <dbReference type="NCBI Taxonomy" id="869390"/>
    <lineage>
        <taxon>Eukaryota</taxon>
        <taxon>Fungi</taxon>
        <taxon>Dikarya</taxon>
        <taxon>Ascomycota</taxon>
        <taxon>Pezizomycotina</taxon>
        <taxon>Dothideomycetes</taxon>
        <taxon>Dothideomycetes incertae sedis</taxon>
        <taxon>Botryosphaeriales</taxon>
        <taxon>Botryosphaeriaceae</taxon>
        <taxon>Lasiodiplodia</taxon>
    </lineage>
</organism>
<dbReference type="InterPro" id="IPR011701">
    <property type="entry name" value="MFS"/>
</dbReference>
<dbReference type="Gene3D" id="1.20.1250.20">
    <property type="entry name" value="MFS general substrate transporter like domains"/>
    <property type="match status" value="2"/>
</dbReference>
<evidence type="ECO:0000256" key="2">
    <source>
        <dbReference type="ARBA" id="ARBA00022448"/>
    </source>
</evidence>
<evidence type="ECO:0000259" key="7">
    <source>
        <dbReference type="PROSITE" id="PS50850"/>
    </source>
</evidence>
<evidence type="ECO:0000256" key="1">
    <source>
        <dbReference type="ARBA" id="ARBA00004141"/>
    </source>
</evidence>
<dbReference type="GO" id="GO:0022857">
    <property type="term" value="F:transmembrane transporter activity"/>
    <property type="evidence" value="ECO:0007669"/>
    <property type="project" value="InterPro"/>
</dbReference>
<feature type="transmembrane region" description="Helical" evidence="6">
    <location>
        <begin position="53"/>
        <end position="74"/>
    </location>
</feature>
<keyword evidence="4 6" id="KW-1133">Transmembrane helix</keyword>
<dbReference type="Pfam" id="PF07690">
    <property type="entry name" value="MFS_1"/>
    <property type="match status" value="1"/>
</dbReference>
<feature type="transmembrane region" description="Helical" evidence="6">
    <location>
        <begin position="372"/>
        <end position="388"/>
    </location>
</feature>
<keyword evidence="5 6" id="KW-0472">Membrane</keyword>
<evidence type="ECO:0000256" key="6">
    <source>
        <dbReference type="SAM" id="Phobius"/>
    </source>
</evidence>
<proteinExistence type="predicted"/>
<feature type="domain" description="Major facilitator superfamily (MFS) profile" evidence="7">
    <location>
        <begin position="11"/>
        <end position="502"/>
    </location>
</feature>
<protein>
    <recommendedName>
        <fullName evidence="7">Major facilitator superfamily (MFS) profile domain-containing protein</fullName>
    </recommendedName>
</protein>
<feature type="transmembrane region" description="Helical" evidence="6">
    <location>
        <begin position="171"/>
        <end position="190"/>
    </location>
</feature>
<sequence>MLQYRSHAAFISATVSIAVFTDIFLYAVIVPVMPYTLTEKTGIDPEEIQRWNSILIAVYGASLLAFSPICGWFADNTTTRRLPLLSGLLALAASTVMLNIGGSIAVLVAGRLLQGASAAVVWVVGLALLVDTVGQTDVGQAMGYVSMAMSLAVLLAPLLGGVVLEHGGYDAVFAMAYALIGVDVVLRLVLVEKKVAKTWELEFEEVLVGSSSGTHTRAGSGATHCRCSAEEEDIEVEEIKGKKSCDTTPDPKQSAQETQQAVCTCNNHQQPAGRQQRPTSTSSSIFRGRLPLRYRLPPTLSLLLSRRLSCSLWSTLVVSVLMSSLDAVIPLYVRETFHWTSTGAGLIFLPIVIPSFLAPVFGAVADRGSPRWPTAIGFLAACPCWVLLRLVDGNDLRQKALLCALLACLGLALAMIMPCVMAEITYVVAAKEERTPGLFGRKGAYAQAYGLFNMAWAGGALVGPIWAGYVKQHAGWGAMGWSLGLLAALSAVPAVLWTGGWVFNKQEPKDRGKTNQQSGVLKV</sequence>
<reference evidence="8" key="1">
    <citation type="submission" date="2023-06" db="EMBL/GenBank/DDBJ databases">
        <title>Multi-omics analyses reveal the molecular pathogenesis toolkit of Lasiodiplodia hormozganensis, a cross-kingdom pathogen.</title>
        <authorList>
            <person name="Felix C."/>
            <person name="Meneses R."/>
            <person name="Goncalves M.F.M."/>
            <person name="Tilleman L."/>
            <person name="Duarte A.S."/>
            <person name="Jorrin-Novo J.V."/>
            <person name="Van De Peer Y."/>
            <person name="Deforce D."/>
            <person name="Van Nieuwerburgh F."/>
            <person name="Esteves A.C."/>
            <person name="Alves A."/>
        </authorList>
    </citation>
    <scope>NUCLEOTIDE SEQUENCE</scope>
    <source>
        <strain evidence="8">CBS 339.90</strain>
    </source>
</reference>
<comment type="subcellular location">
    <subcellularLocation>
        <location evidence="1">Membrane</location>
        <topology evidence="1">Multi-pass membrane protein</topology>
    </subcellularLocation>
</comment>
<keyword evidence="9" id="KW-1185">Reference proteome</keyword>
<feature type="transmembrane region" description="Helical" evidence="6">
    <location>
        <begin position="7"/>
        <end position="33"/>
    </location>
</feature>
<evidence type="ECO:0000256" key="5">
    <source>
        <dbReference type="ARBA" id="ARBA00023136"/>
    </source>
</evidence>
<dbReference type="PANTHER" id="PTHR23506">
    <property type="entry name" value="GH10249P"/>
    <property type="match status" value="1"/>
</dbReference>